<dbReference type="AlphaFoldDB" id="A0A1Q3EHI8"/>
<feature type="transmembrane region" description="Helical" evidence="1">
    <location>
        <begin position="81"/>
        <end position="105"/>
    </location>
</feature>
<protein>
    <recommendedName>
        <fullName evidence="2">DUF6534 domain-containing protein</fullName>
    </recommendedName>
</protein>
<feature type="domain" description="DUF6534" evidence="2">
    <location>
        <begin position="168"/>
        <end position="275"/>
    </location>
</feature>
<feature type="transmembrane region" description="Helical" evidence="1">
    <location>
        <begin position="251"/>
        <end position="270"/>
    </location>
</feature>
<dbReference type="PANTHER" id="PTHR40465:SF1">
    <property type="entry name" value="DUF6534 DOMAIN-CONTAINING PROTEIN"/>
    <property type="match status" value="1"/>
</dbReference>
<evidence type="ECO:0000259" key="2">
    <source>
        <dbReference type="Pfam" id="PF20152"/>
    </source>
</evidence>
<feature type="transmembrane region" description="Helical" evidence="1">
    <location>
        <begin position="158"/>
        <end position="183"/>
    </location>
</feature>
<dbReference type="Pfam" id="PF20152">
    <property type="entry name" value="DUF6534"/>
    <property type="match status" value="1"/>
</dbReference>
<keyword evidence="4" id="KW-1185">Reference proteome</keyword>
<dbReference type="PANTHER" id="PTHR40465">
    <property type="entry name" value="CHROMOSOME 1, WHOLE GENOME SHOTGUN SEQUENCE"/>
    <property type="match status" value="1"/>
</dbReference>
<proteinExistence type="predicted"/>
<accession>A0A1Q3EHI8</accession>
<feature type="transmembrane region" description="Helical" evidence="1">
    <location>
        <begin position="228"/>
        <end position="245"/>
    </location>
</feature>
<dbReference type="STRING" id="5353.A0A1Q3EHI8"/>
<dbReference type="EMBL" id="BDGU01000339">
    <property type="protein sequence ID" value="GAW06687.1"/>
    <property type="molecule type" value="Genomic_DNA"/>
</dbReference>
<reference evidence="3 4" key="1">
    <citation type="submission" date="2016-08" db="EMBL/GenBank/DDBJ databases">
        <authorList>
            <consortium name="Lentinula edodes genome sequencing consortium"/>
            <person name="Sakamoto Y."/>
            <person name="Nakade K."/>
            <person name="Sato S."/>
            <person name="Yoshida Y."/>
            <person name="Miyazaki K."/>
            <person name="Natsume S."/>
            <person name="Konno N."/>
        </authorList>
    </citation>
    <scope>NUCLEOTIDE SEQUENCE [LARGE SCALE GENOMIC DNA]</scope>
    <source>
        <strain evidence="3 4">NBRC 111202</strain>
    </source>
</reference>
<evidence type="ECO:0000313" key="4">
    <source>
        <dbReference type="Proteomes" id="UP000188533"/>
    </source>
</evidence>
<evidence type="ECO:0000313" key="3">
    <source>
        <dbReference type="EMBL" id="GAW06687.1"/>
    </source>
</evidence>
<feature type="transmembrane region" description="Helical" evidence="1">
    <location>
        <begin position="45"/>
        <end position="69"/>
    </location>
</feature>
<feature type="transmembrane region" description="Helical" evidence="1">
    <location>
        <begin position="117"/>
        <end position="138"/>
    </location>
</feature>
<keyword evidence="1" id="KW-0812">Transmembrane</keyword>
<comment type="caution">
    <text evidence="3">The sequence shown here is derived from an EMBL/GenBank/DDBJ whole genome shotgun (WGS) entry which is preliminary data.</text>
</comment>
<dbReference type="Proteomes" id="UP000188533">
    <property type="component" value="Unassembled WGS sequence"/>
</dbReference>
<keyword evidence="1" id="KW-0472">Membrane</keyword>
<name>A0A1Q3EHI8_LENED</name>
<evidence type="ECO:0000256" key="1">
    <source>
        <dbReference type="SAM" id="Phobius"/>
    </source>
</evidence>
<dbReference type="InterPro" id="IPR045339">
    <property type="entry name" value="DUF6534"/>
</dbReference>
<feature type="transmembrane region" description="Helical" evidence="1">
    <location>
        <begin position="13"/>
        <end position="33"/>
    </location>
</feature>
<sequence length="335" mass="37509">MSSLNSTLGVLEIGILISGVLFGVVTTQVYVYHKNFPKDSLWLQLGLVDGMWLIELGHTMCIFHAIYFYTVANYGDPKALLVAPVTLGIAVVLHGITTILVQAYFTYRIFRFSKKPYLIPIFSTFLMFAQLLAVTTLSAEAIKVAQISLGLYLEKWEWLLLTTLWLRVAADLTISSSLVFFLYRQRDNAYKSTVLVVDRLIRWTIETGVVTRYLLYIAIAGKALPERLHLCSMLGIILVISYLTAKENFAWLALFMVLPKVFSNTLLANMNSRASLRTMQTSVEVSGTSGPVTNRSRTLATGMAVSVHTEMDTFDISRGGNWTIDSTPDKKYESV</sequence>
<keyword evidence="1" id="KW-1133">Transmembrane helix</keyword>
<organism evidence="3 4">
    <name type="scientific">Lentinula edodes</name>
    <name type="common">Shiitake mushroom</name>
    <name type="synonym">Lentinus edodes</name>
    <dbReference type="NCBI Taxonomy" id="5353"/>
    <lineage>
        <taxon>Eukaryota</taxon>
        <taxon>Fungi</taxon>
        <taxon>Dikarya</taxon>
        <taxon>Basidiomycota</taxon>
        <taxon>Agaricomycotina</taxon>
        <taxon>Agaricomycetes</taxon>
        <taxon>Agaricomycetidae</taxon>
        <taxon>Agaricales</taxon>
        <taxon>Marasmiineae</taxon>
        <taxon>Omphalotaceae</taxon>
        <taxon>Lentinula</taxon>
    </lineage>
</organism>
<reference evidence="3 4" key="2">
    <citation type="submission" date="2017-02" db="EMBL/GenBank/DDBJ databases">
        <title>A genome survey and senescence transcriptome analysis in Lentinula edodes.</title>
        <authorList>
            <person name="Sakamoto Y."/>
            <person name="Nakade K."/>
            <person name="Sato S."/>
            <person name="Yoshida Y."/>
            <person name="Miyazaki K."/>
            <person name="Natsume S."/>
            <person name="Konno N."/>
        </authorList>
    </citation>
    <scope>NUCLEOTIDE SEQUENCE [LARGE SCALE GENOMIC DNA]</scope>
    <source>
        <strain evidence="3 4">NBRC 111202</strain>
    </source>
</reference>
<gene>
    <name evidence="3" type="ORF">LENED_008627</name>
</gene>